<sequence length="581" mass="64840">MQVRDSADSDALKYQSTMSHLLPTAFQHIQSFMRYRPVGMIRPVEKDKNGFQDNFPSPRIIVQPNVYFPHDSLWHARPRKAGKSSGTATEERSPTTSSKTQKASLSSNPPTNPVRTDTEALPPSVTSMSFHQRRVSQPSSSDSEPSARDPDGPIIASQRNLRQQDDAVHRALMEAGGVVSAREEVYNGEIMATSGRLSEDEVQPVWPQSLDVTDTPSQISGSLMRELVYQQDPKGYESTVSLDKFSLRPAGRTEEGQRKKKSGSSVSAETVSLGQGRGHMQSHMTDEIKSNIPGLRTYQGVSRVQQFLGLPIETNKDGFSGSNYHTGRDPHQQNGRGGEFPVHTPYDRPVHQTQIVDVGLVVGRKTLSIGESDMSAYQDDMLKADASLSDVVDRPRGRRSLPVQSQNGSRRQRLQEMLQQQSTYATLPLLKAAALPFHEHLLFLVLFCYVNGVIKEDLEIDVKCGKRILKAFANSLDPDETPQNVASHQDPNSRPSGPQLDRHQIFTRPDRDGRTTVRFSIHFLLDRYSIFFDMSKISGRMPDQCRLTRPPPTTHRDRTKPVPDRLVGLDRVDLIGSENPA</sequence>
<name>A0A9D4K5E0_DREPO</name>
<dbReference type="Proteomes" id="UP000828390">
    <property type="component" value="Unassembled WGS sequence"/>
</dbReference>
<reference evidence="2" key="1">
    <citation type="journal article" date="2019" name="bioRxiv">
        <title>The Genome of the Zebra Mussel, Dreissena polymorpha: A Resource for Invasive Species Research.</title>
        <authorList>
            <person name="McCartney M.A."/>
            <person name="Auch B."/>
            <person name="Kono T."/>
            <person name="Mallez S."/>
            <person name="Zhang Y."/>
            <person name="Obille A."/>
            <person name="Becker A."/>
            <person name="Abrahante J.E."/>
            <person name="Garbe J."/>
            <person name="Badalamenti J.P."/>
            <person name="Herman A."/>
            <person name="Mangelson H."/>
            <person name="Liachko I."/>
            <person name="Sullivan S."/>
            <person name="Sone E.D."/>
            <person name="Koren S."/>
            <person name="Silverstein K.A.T."/>
            <person name="Beckman K.B."/>
            <person name="Gohl D.M."/>
        </authorList>
    </citation>
    <scope>NUCLEOTIDE SEQUENCE</scope>
    <source>
        <strain evidence="2">Duluth1</strain>
        <tissue evidence="2">Whole animal</tissue>
    </source>
</reference>
<evidence type="ECO:0000313" key="2">
    <source>
        <dbReference type="EMBL" id="KAH3833261.1"/>
    </source>
</evidence>
<accession>A0A9D4K5E0</accession>
<feature type="compositionally biased region" description="Polar residues" evidence="1">
    <location>
        <begin position="481"/>
        <end position="496"/>
    </location>
</feature>
<feature type="region of interest" description="Disordered" evidence="1">
    <location>
        <begin position="477"/>
        <end position="504"/>
    </location>
</feature>
<feature type="region of interest" description="Disordered" evidence="1">
    <location>
        <begin position="542"/>
        <end position="562"/>
    </location>
</feature>
<feature type="region of interest" description="Disordered" evidence="1">
    <location>
        <begin position="240"/>
        <end position="283"/>
    </location>
</feature>
<evidence type="ECO:0000256" key="1">
    <source>
        <dbReference type="SAM" id="MobiDB-lite"/>
    </source>
</evidence>
<protein>
    <submittedName>
        <fullName evidence="2">Uncharacterized protein</fullName>
    </submittedName>
</protein>
<evidence type="ECO:0000313" key="3">
    <source>
        <dbReference type="Proteomes" id="UP000828390"/>
    </source>
</evidence>
<dbReference type="EMBL" id="JAIWYP010000004">
    <property type="protein sequence ID" value="KAH3833261.1"/>
    <property type="molecule type" value="Genomic_DNA"/>
</dbReference>
<feature type="region of interest" description="Disordered" evidence="1">
    <location>
        <begin position="394"/>
        <end position="413"/>
    </location>
</feature>
<comment type="caution">
    <text evidence="2">The sequence shown here is derived from an EMBL/GenBank/DDBJ whole genome shotgun (WGS) entry which is preliminary data.</text>
</comment>
<organism evidence="2 3">
    <name type="scientific">Dreissena polymorpha</name>
    <name type="common">Zebra mussel</name>
    <name type="synonym">Mytilus polymorpha</name>
    <dbReference type="NCBI Taxonomy" id="45954"/>
    <lineage>
        <taxon>Eukaryota</taxon>
        <taxon>Metazoa</taxon>
        <taxon>Spiralia</taxon>
        <taxon>Lophotrochozoa</taxon>
        <taxon>Mollusca</taxon>
        <taxon>Bivalvia</taxon>
        <taxon>Autobranchia</taxon>
        <taxon>Heteroconchia</taxon>
        <taxon>Euheterodonta</taxon>
        <taxon>Imparidentia</taxon>
        <taxon>Neoheterodontei</taxon>
        <taxon>Myida</taxon>
        <taxon>Dreissenoidea</taxon>
        <taxon>Dreissenidae</taxon>
        <taxon>Dreissena</taxon>
    </lineage>
</organism>
<feature type="region of interest" description="Disordered" evidence="1">
    <location>
        <begin position="77"/>
        <end position="154"/>
    </location>
</feature>
<feature type="compositionally biased region" description="Low complexity" evidence="1">
    <location>
        <begin position="135"/>
        <end position="144"/>
    </location>
</feature>
<reference evidence="2" key="2">
    <citation type="submission" date="2020-11" db="EMBL/GenBank/DDBJ databases">
        <authorList>
            <person name="McCartney M.A."/>
            <person name="Auch B."/>
            <person name="Kono T."/>
            <person name="Mallez S."/>
            <person name="Becker A."/>
            <person name="Gohl D.M."/>
            <person name="Silverstein K.A.T."/>
            <person name="Koren S."/>
            <person name="Bechman K.B."/>
            <person name="Herman A."/>
            <person name="Abrahante J.E."/>
            <person name="Garbe J."/>
        </authorList>
    </citation>
    <scope>NUCLEOTIDE SEQUENCE</scope>
    <source>
        <strain evidence="2">Duluth1</strain>
        <tissue evidence="2">Whole animal</tissue>
    </source>
</reference>
<feature type="compositionally biased region" description="Polar residues" evidence="1">
    <location>
        <begin position="84"/>
        <end position="115"/>
    </location>
</feature>
<dbReference type="AlphaFoldDB" id="A0A9D4K5E0"/>
<keyword evidence="3" id="KW-1185">Reference proteome</keyword>
<proteinExistence type="predicted"/>
<gene>
    <name evidence="2" type="ORF">DPMN_106566</name>
</gene>
<feature type="compositionally biased region" description="Polar residues" evidence="1">
    <location>
        <begin position="263"/>
        <end position="273"/>
    </location>
</feature>